<gene>
    <name evidence="3" type="ORF">FC69_GL001669</name>
</gene>
<dbReference type="Gene3D" id="3.40.710.10">
    <property type="entry name" value="DD-peptidase/beta-lactamase superfamily"/>
    <property type="match status" value="1"/>
</dbReference>
<evidence type="ECO:0000313" key="4">
    <source>
        <dbReference type="Proteomes" id="UP000051264"/>
    </source>
</evidence>
<dbReference type="OrthoDB" id="9803467at2"/>
<dbReference type="InterPro" id="IPR050789">
    <property type="entry name" value="Diverse_Enzym_Activities"/>
</dbReference>
<dbReference type="Pfam" id="PF00144">
    <property type="entry name" value="Beta-lactamase"/>
    <property type="match status" value="1"/>
</dbReference>
<reference evidence="3 4" key="1">
    <citation type="journal article" date="2015" name="Genome Announc.">
        <title>Expanding the biotechnology potential of lactobacilli through comparative genomics of 213 strains and associated genera.</title>
        <authorList>
            <person name="Sun Z."/>
            <person name="Harris H.M."/>
            <person name="McCann A."/>
            <person name="Guo C."/>
            <person name="Argimon S."/>
            <person name="Zhang W."/>
            <person name="Yang X."/>
            <person name="Jeffery I.B."/>
            <person name="Cooney J.C."/>
            <person name="Kagawa T.F."/>
            <person name="Liu W."/>
            <person name="Song Y."/>
            <person name="Salvetti E."/>
            <person name="Wrobel A."/>
            <person name="Rasinkangas P."/>
            <person name="Parkhill J."/>
            <person name="Rea M.C."/>
            <person name="O'Sullivan O."/>
            <person name="Ritari J."/>
            <person name="Douillard F.P."/>
            <person name="Paul Ross R."/>
            <person name="Yang R."/>
            <person name="Briner A.E."/>
            <person name="Felis G.E."/>
            <person name="de Vos W.M."/>
            <person name="Barrangou R."/>
            <person name="Klaenhammer T.R."/>
            <person name="Caufield P.W."/>
            <person name="Cui Y."/>
            <person name="Zhang H."/>
            <person name="O'Toole P.W."/>
        </authorList>
    </citation>
    <scope>NUCLEOTIDE SEQUENCE [LARGE SCALE GENOMIC DNA]</scope>
    <source>
        <strain evidence="3 4">DSM 14340</strain>
    </source>
</reference>
<protein>
    <submittedName>
        <fullName evidence="3">Beta-lactamase family protein</fullName>
    </submittedName>
</protein>
<evidence type="ECO:0000256" key="1">
    <source>
        <dbReference type="ARBA" id="ARBA00022801"/>
    </source>
</evidence>
<dbReference type="RefSeq" id="WP_025083192.1">
    <property type="nucleotide sequence ID" value="NZ_AZEX01000047.1"/>
</dbReference>
<dbReference type="eggNOG" id="COG1680">
    <property type="taxonomic scope" value="Bacteria"/>
</dbReference>
<accession>A0A0R1S0Z8</accession>
<feature type="domain" description="Beta-lactamase-related" evidence="2">
    <location>
        <begin position="9"/>
        <end position="318"/>
    </location>
</feature>
<dbReference type="PATRIC" id="fig|1423747.3.peg.1697"/>
<dbReference type="InterPro" id="IPR001466">
    <property type="entry name" value="Beta-lactam-related"/>
</dbReference>
<name>A0A0R1S0Z8_9LACO</name>
<keyword evidence="1" id="KW-0378">Hydrolase</keyword>
<dbReference type="EMBL" id="AZEX01000047">
    <property type="protein sequence ID" value="KRL59416.1"/>
    <property type="molecule type" value="Genomic_DNA"/>
</dbReference>
<dbReference type="PANTHER" id="PTHR43283:SF11">
    <property type="entry name" value="BETA-LACTAMASE-RELATED DOMAIN-CONTAINING PROTEIN"/>
    <property type="match status" value="1"/>
</dbReference>
<sequence>MRFNQTAAQIDALVTDQIVPGVSYALIDGLDCQQIVVGDAQKVPVTKPLLPDQLYDLASLTKVIGTTTLTLRLLEHSQLALNTKVCRILPAFKDHRVTILHLLTHTSGLEGYIPNRNQLAAQDLKQALLTQLTVGPNFEKKVVYTDIGLLYLGWMIEAICQNPIQDLIQEQILTPLGLNDSTFAPDRQLAVPTELTAERGLIQGVVHDPKSYTLQNHSGAAGLFAPLKDVVRFAQFQLGQLTVEHAPITQGSVQALYRDWTPAHLHRSLGWNLRFDVRNQHPLIYHTGFTGTFMLLDRARQTGMVVLTNRIHPTADNPAFLERRDQIVQQFLQENH</sequence>
<dbReference type="STRING" id="1423747.FC69_GL001669"/>
<dbReference type="GO" id="GO:0016787">
    <property type="term" value="F:hydrolase activity"/>
    <property type="evidence" value="ECO:0007669"/>
    <property type="project" value="UniProtKB-KW"/>
</dbReference>
<organism evidence="3 4">
    <name type="scientific">Latilactobacillus fuchuensis DSM 14340 = JCM 11249</name>
    <dbReference type="NCBI Taxonomy" id="1423747"/>
    <lineage>
        <taxon>Bacteria</taxon>
        <taxon>Bacillati</taxon>
        <taxon>Bacillota</taxon>
        <taxon>Bacilli</taxon>
        <taxon>Lactobacillales</taxon>
        <taxon>Lactobacillaceae</taxon>
        <taxon>Latilactobacillus</taxon>
    </lineage>
</organism>
<comment type="caution">
    <text evidence="3">The sequence shown here is derived from an EMBL/GenBank/DDBJ whole genome shotgun (WGS) entry which is preliminary data.</text>
</comment>
<dbReference type="InterPro" id="IPR012338">
    <property type="entry name" value="Beta-lactam/transpept-like"/>
</dbReference>
<dbReference type="Proteomes" id="UP000051264">
    <property type="component" value="Unassembled WGS sequence"/>
</dbReference>
<dbReference type="SUPFAM" id="SSF56601">
    <property type="entry name" value="beta-lactamase/transpeptidase-like"/>
    <property type="match status" value="1"/>
</dbReference>
<dbReference type="AlphaFoldDB" id="A0A0R1S0Z8"/>
<evidence type="ECO:0000259" key="2">
    <source>
        <dbReference type="Pfam" id="PF00144"/>
    </source>
</evidence>
<dbReference type="PANTHER" id="PTHR43283">
    <property type="entry name" value="BETA-LACTAMASE-RELATED"/>
    <property type="match status" value="1"/>
</dbReference>
<evidence type="ECO:0000313" key="3">
    <source>
        <dbReference type="EMBL" id="KRL59416.1"/>
    </source>
</evidence>
<proteinExistence type="predicted"/>